<name>C4GFM3_9NEIS</name>
<dbReference type="AlphaFoldDB" id="C4GFM3"/>
<protein>
    <submittedName>
        <fullName evidence="1">Uncharacterized protein</fullName>
    </submittedName>
</protein>
<dbReference type="STRING" id="629741.GCWU000324_00939"/>
<comment type="caution">
    <text evidence="1">The sequence shown here is derived from an EMBL/GenBank/DDBJ whole genome shotgun (WGS) entry which is preliminary data.</text>
</comment>
<organism evidence="1 2">
    <name type="scientific">Kingella oralis ATCC 51147</name>
    <dbReference type="NCBI Taxonomy" id="629741"/>
    <lineage>
        <taxon>Bacteria</taxon>
        <taxon>Pseudomonadati</taxon>
        <taxon>Pseudomonadota</taxon>
        <taxon>Betaproteobacteria</taxon>
        <taxon>Neisseriales</taxon>
        <taxon>Neisseriaceae</taxon>
        <taxon>Kingella</taxon>
    </lineage>
</organism>
<proteinExistence type="predicted"/>
<dbReference type="Proteomes" id="UP000003009">
    <property type="component" value="Unassembled WGS sequence"/>
</dbReference>
<sequence>MLRNWVYNVFRLPKPLLDCLNRAQKREIIEMMGLINKANGVFRLPKIRFAGKTVIIVAFIFRLPENTERPLCSTSPYTKKTATPAAPR</sequence>
<evidence type="ECO:0000313" key="1">
    <source>
        <dbReference type="EMBL" id="EEP69028.1"/>
    </source>
</evidence>
<accession>C4GFM3</accession>
<dbReference type="HOGENOM" id="CLU_2464917_0_0_4"/>
<keyword evidence="2" id="KW-1185">Reference proteome</keyword>
<dbReference type="EMBL" id="ACJW02000002">
    <property type="protein sequence ID" value="EEP69028.1"/>
    <property type="molecule type" value="Genomic_DNA"/>
</dbReference>
<evidence type="ECO:0000313" key="2">
    <source>
        <dbReference type="Proteomes" id="UP000003009"/>
    </source>
</evidence>
<gene>
    <name evidence="1" type="ORF">GCWU000324_00939</name>
</gene>
<reference evidence="1" key="1">
    <citation type="submission" date="2009-04" db="EMBL/GenBank/DDBJ databases">
        <authorList>
            <person name="Weinstock G."/>
            <person name="Sodergren E."/>
            <person name="Clifton S."/>
            <person name="Fulton L."/>
            <person name="Fulton B."/>
            <person name="Courtney L."/>
            <person name="Fronick C."/>
            <person name="Harrison M."/>
            <person name="Strong C."/>
            <person name="Farmer C."/>
            <person name="Delahaunty K."/>
            <person name="Markovic C."/>
            <person name="Hall O."/>
            <person name="Minx P."/>
            <person name="Tomlinson C."/>
            <person name="Mitreva M."/>
            <person name="Nelson J."/>
            <person name="Hou S."/>
            <person name="Wollam A."/>
            <person name="Pepin K.H."/>
            <person name="Johnson M."/>
            <person name="Bhonagiri V."/>
            <person name="Nash W.E."/>
            <person name="Warren W."/>
            <person name="Chinwalla A."/>
            <person name="Mardis E.R."/>
            <person name="Wilson R.K."/>
        </authorList>
    </citation>
    <scope>NUCLEOTIDE SEQUENCE [LARGE SCALE GENOMIC DNA]</scope>
    <source>
        <strain evidence="1">ATCC 51147</strain>
    </source>
</reference>